<reference evidence="2" key="1">
    <citation type="journal article" date="2019" name="Int. J. Syst. Evol. Microbiol.">
        <title>The Global Catalogue of Microorganisms (GCM) 10K type strain sequencing project: providing services to taxonomists for standard genome sequencing and annotation.</title>
        <authorList>
            <consortium name="The Broad Institute Genomics Platform"/>
            <consortium name="The Broad Institute Genome Sequencing Center for Infectious Disease"/>
            <person name="Wu L."/>
            <person name="Ma J."/>
        </authorList>
    </citation>
    <scope>NUCLEOTIDE SEQUENCE [LARGE SCALE GENOMIC DNA]</scope>
    <source>
        <strain evidence="2">CCM 8897</strain>
    </source>
</reference>
<comment type="caution">
    <text evidence="1">The sequence shown here is derived from an EMBL/GenBank/DDBJ whole genome shotgun (WGS) entry which is preliminary data.</text>
</comment>
<protein>
    <recommendedName>
        <fullName evidence="3">Secreted protein</fullName>
    </recommendedName>
</protein>
<organism evidence="1 2">
    <name type="scientific">Lapidilactobacillus achengensis</name>
    <dbReference type="NCBI Taxonomy" id="2486000"/>
    <lineage>
        <taxon>Bacteria</taxon>
        <taxon>Bacillati</taxon>
        <taxon>Bacillota</taxon>
        <taxon>Bacilli</taxon>
        <taxon>Lactobacillales</taxon>
        <taxon>Lactobacillaceae</taxon>
        <taxon>Lapidilactobacillus</taxon>
    </lineage>
</organism>
<keyword evidence="2" id="KW-1185">Reference proteome</keyword>
<evidence type="ECO:0008006" key="3">
    <source>
        <dbReference type="Google" id="ProtNLM"/>
    </source>
</evidence>
<dbReference type="Proteomes" id="UP001596310">
    <property type="component" value="Unassembled WGS sequence"/>
</dbReference>
<proteinExistence type="predicted"/>
<evidence type="ECO:0000313" key="1">
    <source>
        <dbReference type="EMBL" id="MFC6315918.1"/>
    </source>
</evidence>
<name>A0ABW1UQH4_9LACO</name>
<dbReference type="RefSeq" id="WP_125600010.1">
    <property type="nucleotide sequence ID" value="NZ_JBHSSM010000022.1"/>
</dbReference>
<gene>
    <name evidence="1" type="ORF">ACFQHW_10125</name>
</gene>
<evidence type="ECO:0000313" key="2">
    <source>
        <dbReference type="Proteomes" id="UP001596310"/>
    </source>
</evidence>
<dbReference type="EMBL" id="JBHSSM010000022">
    <property type="protein sequence ID" value="MFC6315918.1"/>
    <property type="molecule type" value="Genomic_DNA"/>
</dbReference>
<sequence>MKHKNLILVPIVLAAGIYVGHRFGHSIAAAIHEHCGDAPATDNAAAADQPVYLRETLTNGQGL</sequence>
<accession>A0ABW1UQH4</accession>